<dbReference type="PANTHER" id="PTHR33495:SF2">
    <property type="entry name" value="ANTI-SIGMA FACTOR ANTAGONIST TM_1081-RELATED"/>
    <property type="match status" value="1"/>
</dbReference>
<evidence type="ECO:0000256" key="1">
    <source>
        <dbReference type="ARBA" id="ARBA00009013"/>
    </source>
</evidence>
<dbReference type="Proteomes" id="UP000194000">
    <property type="component" value="Unassembled WGS sequence"/>
</dbReference>
<dbReference type="OrthoDB" id="3700428at2"/>
<protein>
    <recommendedName>
        <fullName evidence="2">Anti-sigma factor antagonist</fullName>
    </recommendedName>
</protein>
<dbReference type="CDD" id="cd07043">
    <property type="entry name" value="STAS_anti-anti-sigma_factors"/>
    <property type="match status" value="1"/>
</dbReference>
<evidence type="ECO:0000313" key="4">
    <source>
        <dbReference type="EMBL" id="ORV63996.1"/>
    </source>
</evidence>
<dbReference type="SUPFAM" id="SSF52091">
    <property type="entry name" value="SpoIIaa-like"/>
    <property type="match status" value="1"/>
</dbReference>
<gene>
    <name evidence="4" type="ORF">AWC06_07900</name>
</gene>
<dbReference type="PROSITE" id="PS50801">
    <property type="entry name" value="STAS"/>
    <property type="match status" value="1"/>
</dbReference>
<organism evidence="4 5">
    <name type="scientific">Mycobacterium fragae</name>
    <dbReference type="NCBI Taxonomy" id="1260918"/>
    <lineage>
        <taxon>Bacteria</taxon>
        <taxon>Bacillati</taxon>
        <taxon>Actinomycetota</taxon>
        <taxon>Actinomycetes</taxon>
        <taxon>Mycobacteriales</taxon>
        <taxon>Mycobacteriaceae</taxon>
        <taxon>Mycobacterium</taxon>
    </lineage>
</organism>
<dbReference type="InterPro" id="IPR002645">
    <property type="entry name" value="STAS_dom"/>
</dbReference>
<accession>A0A1X1V4G3</accession>
<dbReference type="EMBL" id="LQOW01000005">
    <property type="protein sequence ID" value="ORV63996.1"/>
    <property type="molecule type" value="Genomic_DNA"/>
</dbReference>
<dbReference type="AlphaFoldDB" id="A0A1X1V4G3"/>
<reference evidence="4 5" key="1">
    <citation type="submission" date="2016-01" db="EMBL/GenBank/DDBJ databases">
        <title>The new phylogeny of the genus Mycobacterium.</title>
        <authorList>
            <person name="Tarcisio F."/>
            <person name="Conor M."/>
            <person name="Antonella G."/>
            <person name="Elisabetta G."/>
            <person name="Giulia F.S."/>
            <person name="Sara T."/>
            <person name="Anna F."/>
            <person name="Clotilde B."/>
            <person name="Roberto B."/>
            <person name="Veronica D.S."/>
            <person name="Fabio R."/>
            <person name="Monica P."/>
            <person name="Olivier J."/>
            <person name="Enrico T."/>
            <person name="Nicola S."/>
        </authorList>
    </citation>
    <scope>NUCLEOTIDE SEQUENCE [LARGE SCALE GENOMIC DNA]</scope>
    <source>
        <strain evidence="4 5">DSM 45731</strain>
    </source>
</reference>
<feature type="domain" description="STAS" evidence="3">
    <location>
        <begin position="17"/>
        <end position="128"/>
    </location>
</feature>
<dbReference type="InterPro" id="IPR003658">
    <property type="entry name" value="Anti-sigma_ant"/>
</dbReference>
<dbReference type="Pfam" id="PF01740">
    <property type="entry name" value="STAS"/>
    <property type="match status" value="1"/>
</dbReference>
<dbReference type="GO" id="GO:0043856">
    <property type="term" value="F:anti-sigma factor antagonist activity"/>
    <property type="evidence" value="ECO:0007669"/>
    <property type="project" value="InterPro"/>
</dbReference>
<keyword evidence="5" id="KW-1185">Reference proteome</keyword>
<evidence type="ECO:0000313" key="5">
    <source>
        <dbReference type="Proteomes" id="UP000194000"/>
    </source>
</evidence>
<sequence length="133" mass="13833">MLSSRLISELAQARSTLRTTTERSGSAVIVNAGGELDASNEVTWRRLLSEAAAHAGPPGPLVVDTSGLDFMGCCAYAALAEEAERCRRRGLALRLVSSQPVVARIVAACGLSELLPVDATVDAALLASAPADW</sequence>
<dbReference type="InterPro" id="IPR036513">
    <property type="entry name" value="STAS_dom_sf"/>
</dbReference>
<comment type="caution">
    <text evidence="4">The sequence shown here is derived from an EMBL/GenBank/DDBJ whole genome shotgun (WGS) entry which is preliminary data.</text>
</comment>
<dbReference type="NCBIfam" id="TIGR00377">
    <property type="entry name" value="ant_ant_sig"/>
    <property type="match status" value="1"/>
</dbReference>
<dbReference type="Gene3D" id="3.30.750.24">
    <property type="entry name" value="STAS domain"/>
    <property type="match status" value="1"/>
</dbReference>
<evidence type="ECO:0000259" key="3">
    <source>
        <dbReference type="PROSITE" id="PS50801"/>
    </source>
</evidence>
<dbReference type="STRING" id="1260918.AWC06_07900"/>
<evidence type="ECO:0000256" key="2">
    <source>
        <dbReference type="RuleBase" id="RU003749"/>
    </source>
</evidence>
<dbReference type="PANTHER" id="PTHR33495">
    <property type="entry name" value="ANTI-SIGMA FACTOR ANTAGONIST TM_1081-RELATED-RELATED"/>
    <property type="match status" value="1"/>
</dbReference>
<proteinExistence type="inferred from homology"/>
<comment type="similarity">
    <text evidence="1 2">Belongs to the anti-sigma-factor antagonist family.</text>
</comment>
<name>A0A1X1V4G3_9MYCO</name>